<feature type="transmembrane region" description="Helical" evidence="1">
    <location>
        <begin position="12"/>
        <end position="32"/>
    </location>
</feature>
<dbReference type="GO" id="GO:0042910">
    <property type="term" value="F:xenobiotic transmembrane transporter activity"/>
    <property type="evidence" value="ECO:0007669"/>
    <property type="project" value="TreeGrafter"/>
</dbReference>
<dbReference type="Proteomes" id="UP000189739">
    <property type="component" value="Unassembled WGS sequence"/>
</dbReference>
<dbReference type="STRING" id="1792845.BC343_07565"/>
<name>A0A1S9PC02_9SPHI</name>
<evidence type="ECO:0000256" key="1">
    <source>
        <dbReference type="SAM" id="Phobius"/>
    </source>
</evidence>
<dbReference type="PRINTS" id="PR00702">
    <property type="entry name" value="ACRIFLAVINRP"/>
</dbReference>
<feature type="transmembrane region" description="Helical" evidence="1">
    <location>
        <begin position="910"/>
        <end position="934"/>
    </location>
</feature>
<dbReference type="AlphaFoldDB" id="A0A1S9PC02"/>
<evidence type="ECO:0000313" key="3">
    <source>
        <dbReference type="Proteomes" id="UP000189739"/>
    </source>
</evidence>
<sequence>MSLSSVSIKRPVLATVMSVVIVVFGVIGYTFLGVRDFPSVDPPIISVSTSYSGANADVIESQITEPLEKAINGVPGIRNISSTSSVGSSNITVEFNLDADLETAANDVRDKVSQAQRQLPQDINAPPVVTKADASADNIITLTVSSDKRNIMQVNDFAENVLQEGLQTIPGVSTINIQGQRQYAMRLWIDPNKLSALKLSANDIGDALNRENVELPAGKIEGNNTEITIRALGKLTDEKDFNNLIIRADSNRVVRLRDVGYAILGSANEETSLKESFVPMVSLNVVPQPGANYVQIAKDFYVRLAQIQKDLPPDIKVKVALDNTKFINNSITEVKETLLVSFVLVVIIIYLFFRDWLIAFRPLIDIPVSLIGAFFIMYVFGYSINILTLLGIVLATGLVVDDGIVVTENIYKKVEGGMPIRQAAFQGSAEIFFAVVSTSVTLAAVFLPIMFLQGFTGRLFREFAVVVAGSVLISAFVSLSLTPMLNVKLIRKEQKKSKFYEKTEPFFEAMTTGYTESLINFMKKKWVSFAILIGSLAITWILFKVTPSELAPLDDRSLLRYSVTGSEGATYEYMTRYMDKVAQIVADSVPEANVNLEIVSPSFGGGGSANSGFGRIGLVAPDKRTRTQQQIADFMNKKLRAMPDARAIVVQEQTISGGGSGARTSLPVQFVIQNQDFEKIRKVLPDFFAEVSKSPVFQGTDINLKFTKPELRVVTDRDRARDLGVSVQDIAQALQLYYSGGRLAYFLINGKQYQVIAQVDRANRDQPLDLKSVYVRSTKGNLVQLDNVVKVAESATPPSIYHFNRYKSATVQAGLAPGKTIGDGIAEMDRISKEMLDETFSTALSGPSRDYAEGSSNIAFAFLFALLLIYLVLAAQFESFVDPFIVMLTVPLAVSGAFLSLWLFDQTWNIFAQIGVITLVGLVTKNGILIVEFANQRMEHGLSKYEAVVEAATSRLRPILMTSLAVVLGSVPIALALGAGAKSRVSLGIVIIGGMLFSLVLTLYVIPAMYLVFAAKTRKDPDEETEEEAKAIHPSHIIIQKP</sequence>
<dbReference type="GO" id="GO:0005886">
    <property type="term" value="C:plasma membrane"/>
    <property type="evidence" value="ECO:0007669"/>
    <property type="project" value="TreeGrafter"/>
</dbReference>
<keyword evidence="3" id="KW-1185">Reference proteome</keyword>
<dbReference type="InterPro" id="IPR001036">
    <property type="entry name" value="Acrflvin-R"/>
</dbReference>
<comment type="caution">
    <text evidence="2">The sequence shown here is derived from an EMBL/GenBank/DDBJ whole genome shotgun (WGS) entry which is preliminary data.</text>
</comment>
<dbReference type="Gene3D" id="3.30.2090.10">
    <property type="entry name" value="Multidrug efflux transporter AcrB TolC docking domain, DN and DC subdomains"/>
    <property type="match status" value="2"/>
</dbReference>
<feature type="transmembrane region" description="Helical" evidence="1">
    <location>
        <begin position="526"/>
        <end position="543"/>
    </location>
</feature>
<feature type="transmembrane region" description="Helical" evidence="1">
    <location>
        <begin position="431"/>
        <end position="451"/>
    </location>
</feature>
<dbReference type="Gene3D" id="1.20.1640.10">
    <property type="entry name" value="Multidrug efflux transporter AcrB transmembrane domain"/>
    <property type="match status" value="2"/>
</dbReference>
<dbReference type="EMBL" id="MBTF01000023">
    <property type="protein sequence ID" value="OOQ58516.1"/>
    <property type="molecule type" value="Genomic_DNA"/>
</dbReference>
<feature type="transmembrane region" description="Helical" evidence="1">
    <location>
        <begin position="337"/>
        <end position="353"/>
    </location>
</feature>
<dbReference type="RefSeq" id="WP_078349214.1">
    <property type="nucleotide sequence ID" value="NZ_MBTF01000023.1"/>
</dbReference>
<keyword evidence="1" id="KW-1133">Transmembrane helix</keyword>
<dbReference type="FunFam" id="3.30.70.1430:FF:000001">
    <property type="entry name" value="Efflux pump membrane transporter"/>
    <property type="match status" value="1"/>
</dbReference>
<gene>
    <name evidence="2" type="ORF">BC343_07565</name>
</gene>
<feature type="transmembrane region" description="Helical" evidence="1">
    <location>
        <begin position="884"/>
        <end position="904"/>
    </location>
</feature>
<feature type="transmembrane region" description="Helical" evidence="1">
    <location>
        <begin position="987"/>
        <end position="1013"/>
    </location>
</feature>
<feature type="transmembrane region" description="Helical" evidence="1">
    <location>
        <begin position="858"/>
        <end position="877"/>
    </location>
</feature>
<proteinExistence type="predicted"/>
<accession>A0A1S9PC02</accession>
<keyword evidence="1" id="KW-0472">Membrane</keyword>
<feature type="transmembrane region" description="Helical" evidence="1">
    <location>
        <begin position="959"/>
        <end position="981"/>
    </location>
</feature>
<organism evidence="2 3">
    <name type="scientific">Mucilaginibacter pedocola</name>
    <dbReference type="NCBI Taxonomy" id="1792845"/>
    <lineage>
        <taxon>Bacteria</taxon>
        <taxon>Pseudomonadati</taxon>
        <taxon>Bacteroidota</taxon>
        <taxon>Sphingobacteriia</taxon>
        <taxon>Sphingobacteriales</taxon>
        <taxon>Sphingobacteriaceae</taxon>
        <taxon>Mucilaginibacter</taxon>
    </lineage>
</organism>
<dbReference type="SUPFAM" id="SSF82866">
    <property type="entry name" value="Multidrug efflux transporter AcrB transmembrane domain"/>
    <property type="match status" value="2"/>
</dbReference>
<reference evidence="2 3" key="1">
    <citation type="submission" date="2016-07" db="EMBL/GenBank/DDBJ databases">
        <title>Genomic analysis of zinc-resistant bacterium Mucilaginibacter pedocola TBZ30.</title>
        <authorList>
            <person name="Huang J."/>
            <person name="Tang J."/>
        </authorList>
    </citation>
    <scope>NUCLEOTIDE SEQUENCE [LARGE SCALE GENOMIC DNA]</scope>
    <source>
        <strain evidence="2 3">TBZ30</strain>
    </source>
</reference>
<dbReference type="PANTHER" id="PTHR32063">
    <property type="match status" value="1"/>
</dbReference>
<protein>
    <submittedName>
        <fullName evidence="2">Acriflavin resistance protein</fullName>
    </submittedName>
</protein>
<dbReference type="SUPFAM" id="SSF82693">
    <property type="entry name" value="Multidrug efflux transporter AcrB pore domain, PN1, PN2, PC1 and PC2 subdomains"/>
    <property type="match status" value="3"/>
</dbReference>
<dbReference type="InterPro" id="IPR027463">
    <property type="entry name" value="AcrB_DN_DC_subdom"/>
</dbReference>
<dbReference type="Gene3D" id="3.30.70.1430">
    <property type="entry name" value="Multidrug efflux transporter AcrB pore domain"/>
    <property type="match status" value="2"/>
</dbReference>
<dbReference type="PANTHER" id="PTHR32063:SF28">
    <property type="entry name" value="BLR2861 PROTEIN"/>
    <property type="match status" value="1"/>
</dbReference>
<keyword evidence="1" id="KW-0812">Transmembrane</keyword>
<feature type="transmembrane region" description="Helical" evidence="1">
    <location>
        <begin position="463"/>
        <end position="487"/>
    </location>
</feature>
<dbReference type="Pfam" id="PF00873">
    <property type="entry name" value="ACR_tran"/>
    <property type="match status" value="1"/>
</dbReference>
<evidence type="ECO:0000313" key="2">
    <source>
        <dbReference type="EMBL" id="OOQ58516.1"/>
    </source>
</evidence>
<dbReference type="SUPFAM" id="SSF82714">
    <property type="entry name" value="Multidrug efflux transporter AcrB TolC docking domain, DN and DC subdomains"/>
    <property type="match status" value="2"/>
</dbReference>
<dbReference type="Gene3D" id="3.30.70.1440">
    <property type="entry name" value="Multidrug efflux transporter AcrB pore domain"/>
    <property type="match status" value="1"/>
</dbReference>
<dbReference type="OrthoDB" id="9758234at2"/>
<dbReference type="Gene3D" id="3.30.70.1320">
    <property type="entry name" value="Multidrug efflux transporter AcrB pore domain like"/>
    <property type="match status" value="1"/>
</dbReference>